<reference evidence="2 3" key="1">
    <citation type="submission" date="2013-07" db="EMBL/GenBank/DDBJ databases">
        <title>Comparative Genomic and Metabolomic Analysis of Twelve Strains of Pseudoalteromonas luteoviolacea.</title>
        <authorList>
            <person name="Vynne N.G."/>
            <person name="Mansson M."/>
            <person name="Gram L."/>
        </authorList>
    </citation>
    <scope>NUCLEOTIDE SEQUENCE [LARGE SCALE GENOMIC DNA]</scope>
    <source>
        <strain evidence="2 3">H33</strain>
    </source>
</reference>
<evidence type="ECO:0000313" key="2">
    <source>
        <dbReference type="EMBL" id="KZN44595.1"/>
    </source>
</evidence>
<dbReference type="EMBL" id="AUXZ01000141">
    <property type="protein sequence ID" value="KZN44595.1"/>
    <property type="molecule type" value="Genomic_DNA"/>
</dbReference>
<organism evidence="2 3">
    <name type="scientific">Pseudoalteromonas luteoviolacea H33</name>
    <dbReference type="NCBI Taxonomy" id="1365251"/>
    <lineage>
        <taxon>Bacteria</taxon>
        <taxon>Pseudomonadati</taxon>
        <taxon>Pseudomonadota</taxon>
        <taxon>Gammaproteobacteria</taxon>
        <taxon>Alteromonadales</taxon>
        <taxon>Pseudoalteromonadaceae</taxon>
        <taxon>Pseudoalteromonas</taxon>
    </lineage>
</organism>
<feature type="signal peptide" evidence="1">
    <location>
        <begin position="1"/>
        <end position="19"/>
    </location>
</feature>
<feature type="chain" id="PRO_5007883329" evidence="1">
    <location>
        <begin position="20"/>
        <end position="249"/>
    </location>
</feature>
<keyword evidence="1" id="KW-0732">Signal</keyword>
<dbReference type="Proteomes" id="UP000076503">
    <property type="component" value="Unassembled WGS sequence"/>
</dbReference>
<gene>
    <name evidence="2" type="ORF">N476_06235</name>
</gene>
<sequence>MKVIHALAVGILMTGNAYALETIYDADSNAGKATHYPYGPVKSVMVQTTSSHYLTAFFETAAQANCNAAALYNEASGALIAPLAVADNRVVFGAVEHGNETVAKVIKLTCHDDNRSYLVHHKVPAAPSINYDRSLQFDNWTDAGDRHPGYFQSVTLTAQLSVNTHAPDGECRVVEFGNSDVPGLFNGQVHVNNLYSDVFNQTGKVLYDAFSSSMTYAVRCSNSGGSTMLFDEWKITQDLQQGTLSTSHY</sequence>
<dbReference type="OrthoDB" id="6307636at2"/>
<dbReference type="AlphaFoldDB" id="A0A166ZRV4"/>
<dbReference type="PATRIC" id="fig|1365251.3.peg.5375"/>
<evidence type="ECO:0000313" key="3">
    <source>
        <dbReference type="Proteomes" id="UP000076503"/>
    </source>
</evidence>
<protein>
    <submittedName>
        <fullName evidence="2">Uncharacterized protein</fullName>
    </submittedName>
</protein>
<dbReference type="RefSeq" id="WP_063364425.1">
    <property type="nucleotide sequence ID" value="NZ_AUXZ01000141.1"/>
</dbReference>
<name>A0A166ZRV4_9GAMM</name>
<proteinExistence type="predicted"/>
<evidence type="ECO:0000256" key="1">
    <source>
        <dbReference type="SAM" id="SignalP"/>
    </source>
</evidence>
<comment type="caution">
    <text evidence="2">The sequence shown here is derived from an EMBL/GenBank/DDBJ whole genome shotgun (WGS) entry which is preliminary data.</text>
</comment>
<accession>A0A166ZRV4</accession>